<comment type="caution">
    <text evidence="7">The sequence shown here is derived from an EMBL/GenBank/DDBJ whole genome shotgun (WGS) entry which is preliminary data.</text>
</comment>
<evidence type="ECO:0000256" key="3">
    <source>
        <dbReference type="ARBA" id="ARBA00022729"/>
    </source>
</evidence>
<dbReference type="Proteomes" id="UP000239724">
    <property type="component" value="Unassembled WGS sequence"/>
</dbReference>
<evidence type="ECO:0000259" key="6">
    <source>
        <dbReference type="Pfam" id="PF13458"/>
    </source>
</evidence>
<dbReference type="EMBL" id="NHRY01000044">
    <property type="protein sequence ID" value="PPQ37893.1"/>
    <property type="molecule type" value="Genomic_DNA"/>
</dbReference>
<keyword evidence="4" id="KW-0029">Amino-acid transport</keyword>
<dbReference type="InterPro" id="IPR000709">
    <property type="entry name" value="Leu_Ile_Val-bd"/>
</dbReference>
<gene>
    <name evidence="7" type="ORF">CCS01_03030</name>
</gene>
<protein>
    <submittedName>
        <fullName evidence="7">ABC transporter substrate-binding protein</fullName>
    </submittedName>
</protein>
<reference evidence="7 8" key="1">
    <citation type="journal article" date="2018" name="Arch. Microbiol.">
        <title>New insights into the metabolic potential of the phototrophic purple bacterium Rhodopila globiformis DSM 161(T) from its draft genome sequence and evidence for a vanadium-dependent nitrogenase.</title>
        <authorList>
            <person name="Imhoff J.F."/>
            <person name="Rahn T."/>
            <person name="Kunzel S."/>
            <person name="Neulinger S.C."/>
        </authorList>
    </citation>
    <scope>NUCLEOTIDE SEQUENCE [LARGE SCALE GENOMIC DNA]</scope>
    <source>
        <strain evidence="7 8">DSM 161</strain>
    </source>
</reference>
<evidence type="ECO:0000256" key="5">
    <source>
        <dbReference type="SAM" id="SignalP"/>
    </source>
</evidence>
<accession>A0A2S6NMY4</accession>
<dbReference type="SUPFAM" id="SSF53822">
    <property type="entry name" value="Periplasmic binding protein-like I"/>
    <property type="match status" value="1"/>
</dbReference>
<keyword evidence="2" id="KW-0813">Transport</keyword>
<evidence type="ECO:0000256" key="4">
    <source>
        <dbReference type="ARBA" id="ARBA00022970"/>
    </source>
</evidence>
<evidence type="ECO:0000313" key="8">
    <source>
        <dbReference type="Proteomes" id="UP000239724"/>
    </source>
</evidence>
<sequence>MPEPSARMGRRTVLAASAATLAAPWVARAQSNPIKIGIQSIFSGPIALLGVSSRGAIQPEVDRINAAGGLLGRQIQPIYRDSKGKPQEAARVARELVNTDGCEILLDAEASSGAFAVQEVVRDLGVLCVHSNSETSSLTADPKLRVATAFRCARQGVHDAIVGGAHSAKVADAKKLVKWATCSPDYAFGRDTTAQFLDFLKHFRPDTQVTTQAWPKLGQPDFTEVITKIIQAKPQALYSALYAGDLSAFINQGNVYALFGAMETFIPAMGDLPVLTTVKSLPPGIQSANRYLPTFPDTKENRAWYEAYRKANNNDYPTNWSWENATAVRFIEAAVKKAGSTDGKKASAALAGLTIDSPFSNSGKVTMRAEDHTLIDYAIGWGTTIPKPPFVTGIEPADWGQITELETEWKKKSGYL</sequence>
<dbReference type="PROSITE" id="PS51318">
    <property type="entry name" value="TAT"/>
    <property type="match status" value="1"/>
</dbReference>
<dbReference type="PANTHER" id="PTHR30483:SF37">
    <property type="entry name" value="ABC TRANSPORTER SUBSTRATE-BINDING PROTEIN"/>
    <property type="match status" value="1"/>
</dbReference>
<dbReference type="InterPro" id="IPR051010">
    <property type="entry name" value="BCAA_transport"/>
</dbReference>
<keyword evidence="3 5" id="KW-0732">Signal</keyword>
<dbReference type="CDD" id="cd06330">
    <property type="entry name" value="PBP1_As_SBP-like"/>
    <property type="match status" value="1"/>
</dbReference>
<evidence type="ECO:0000256" key="1">
    <source>
        <dbReference type="ARBA" id="ARBA00010062"/>
    </source>
</evidence>
<evidence type="ECO:0000313" key="7">
    <source>
        <dbReference type="EMBL" id="PPQ37893.1"/>
    </source>
</evidence>
<dbReference type="PRINTS" id="PR00337">
    <property type="entry name" value="LEUILEVALBP"/>
</dbReference>
<dbReference type="InterPro" id="IPR028082">
    <property type="entry name" value="Peripla_BP_I"/>
</dbReference>
<name>A0A2S6NMY4_RHOGL</name>
<feature type="chain" id="PRO_5015779124" evidence="5">
    <location>
        <begin position="30"/>
        <end position="416"/>
    </location>
</feature>
<dbReference type="PANTHER" id="PTHR30483">
    <property type="entry name" value="LEUCINE-SPECIFIC-BINDING PROTEIN"/>
    <property type="match status" value="1"/>
</dbReference>
<dbReference type="GO" id="GO:0006865">
    <property type="term" value="P:amino acid transport"/>
    <property type="evidence" value="ECO:0007669"/>
    <property type="project" value="UniProtKB-KW"/>
</dbReference>
<evidence type="ECO:0000256" key="2">
    <source>
        <dbReference type="ARBA" id="ARBA00022448"/>
    </source>
</evidence>
<dbReference type="AlphaFoldDB" id="A0A2S6NMY4"/>
<organism evidence="7 8">
    <name type="scientific">Rhodopila globiformis</name>
    <name type="common">Rhodopseudomonas globiformis</name>
    <dbReference type="NCBI Taxonomy" id="1071"/>
    <lineage>
        <taxon>Bacteria</taxon>
        <taxon>Pseudomonadati</taxon>
        <taxon>Pseudomonadota</taxon>
        <taxon>Alphaproteobacteria</taxon>
        <taxon>Acetobacterales</taxon>
        <taxon>Acetobacteraceae</taxon>
        <taxon>Rhodopila</taxon>
    </lineage>
</organism>
<dbReference type="RefSeq" id="WP_104517366.1">
    <property type="nucleotide sequence ID" value="NZ_NHRY01000044.1"/>
</dbReference>
<keyword evidence="8" id="KW-1185">Reference proteome</keyword>
<proteinExistence type="inferred from homology"/>
<feature type="signal peptide" evidence="5">
    <location>
        <begin position="1"/>
        <end position="29"/>
    </location>
</feature>
<comment type="similarity">
    <text evidence="1">Belongs to the leucine-binding protein family.</text>
</comment>
<dbReference type="InterPro" id="IPR028081">
    <property type="entry name" value="Leu-bd"/>
</dbReference>
<dbReference type="InterPro" id="IPR006311">
    <property type="entry name" value="TAT_signal"/>
</dbReference>
<dbReference type="OrthoDB" id="9783240at2"/>
<dbReference type="Gene3D" id="3.40.50.2300">
    <property type="match status" value="2"/>
</dbReference>
<feature type="domain" description="Leucine-binding protein" evidence="6">
    <location>
        <begin position="33"/>
        <end position="375"/>
    </location>
</feature>
<dbReference type="Pfam" id="PF13458">
    <property type="entry name" value="Peripla_BP_6"/>
    <property type="match status" value="1"/>
</dbReference>